<name>A0A2P2DVD3_9LEPT</name>
<dbReference type="PANTHER" id="PTHR33164">
    <property type="entry name" value="TRANSCRIPTIONAL REGULATOR, MARR FAMILY"/>
    <property type="match status" value="1"/>
</dbReference>
<feature type="domain" description="HTH marR-type" evidence="1">
    <location>
        <begin position="3"/>
        <end position="148"/>
    </location>
</feature>
<dbReference type="AlphaFoldDB" id="A0A2P2DVD3"/>
<dbReference type="Pfam" id="PF01047">
    <property type="entry name" value="MarR"/>
    <property type="match status" value="1"/>
</dbReference>
<dbReference type="SUPFAM" id="SSF46785">
    <property type="entry name" value="Winged helix' DNA-binding domain"/>
    <property type="match status" value="1"/>
</dbReference>
<evidence type="ECO:0000259" key="1">
    <source>
        <dbReference type="PROSITE" id="PS50995"/>
    </source>
</evidence>
<comment type="caution">
    <text evidence="2">The sequence shown here is derived from an EMBL/GenBank/DDBJ whole genome shotgun (WGS) entry which is preliminary data.</text>
</comment>
<proteinExistence type="predicted"/>
<dbReference type="GO" id="GO:0003700">
    <property type="term" value="F:DNA-binding transcription factor activity"/>
    <property type="evidence" value="ECO:0007669"/>
    <property type="project" value="InterPro"/>
</dbReference>
<dbReference type="InterPro" id="IPR039422">
    <property type="entry name" value="MarR/SlyA-like"/>
</dbReference>
<dbReference type="EMBL" id="BFBB01000001">
    <property type="protein sequence ID" value="GBF48592.1"/>
    <property type="molecule type" value="Genomic_DNA"/>
</dbReference>
<keyword evidence="3" id="KW-1185">Reference proteome</keyword>
<dbReference type="GO" id="GO:0006950">
    <property type="term" value="P:response to stress"/>
    <property type="evidence" value="ECO:0007669"/>
    <property type="project" value="TreeGrafter"/>
</dbReference>
<dbReference type="Proteomes" id="UP000245133">
    <property type="component" value="Unassembled WGS sequence"/>
</dbReference>
<dbReference type="InterPro" id="IPR036390">
    <property type="entry name" value="WH_DNA-bd_sf"/>
</dbReference>
<organism evidence="2 3">
    <name type="scientific">Leptospira ryugenii</name>
    <dbReference type="NCBI Taxonomy" id="1917863"/>
    <lineage>
        <taxon>Bacteria</taxon>
        <taxon>Pseudomonadati</taxon>
        <taxon>Spirochaetota</taxon>
        <taxon>Spirochaetia</taxon>
        <taxon>Leptospirales</taxon>
        <taxon>Leptospiraceae</taxon>
        <taxon>Leptospira</taxon>
    </lineage>
</organism>
<sequence length="159" mass="18843">MRKDFLLRDMEAKQSSFGLHLSDTLLLMRKYLSLQFQNSNSELRFEDWMALLPVWERPGISQKELSEALVRDKTTISRLVDVWVNKAWVERKADPNDKRLYRLYLSTKGEKVWKKGLPLVEDADRVFRSGLTSQEEKTFYQLLFQLRSSVLLEMENSNH</sequence>
<dbReference type="PROSITE" id="PS50995">
    <property type="entry name" value="HTH_MARR_2"/>
    <property type="match status" value="1"/>
</dbReference>
<dbReference type="PANTHER" id="PTHR33164:SF43">
    <property type="entry name" value="HTH-TYPE TRANSCRIPTIONAL REPRESSOR YETL"/>
    <property type="match status" value="1"/>
</dbReference>
<dbReference type="Gene3D" id="1.10.10.10">
    <property type="entry name" value="Winged helix-like DNA-binding domain superfamily/Winged helix DNA-binding domain"/>
    <property type="match status" value="1"/>
</dbReference>
<dbReference type="PRINTS" id="PR00598">
    <property type="entry name" value="HTHMARR"/>
</dbReference>
<accession>A0A2P2DVD3</accession>
<dbReference type="SMART" id="SM00347">
    <property type="entry name" value="HTH_MARR"/>
    <property type="match status" value="1"/>
</dbReference>
<gene>
    <name evidence="2" type="ORF">LPTSP4_00910</name>
</gene>
<dbReference type="InterPro" id="IPR000835">
    <property type="entry name" value="HTH_MarR-typ"/>
</dbReference>
<evidence type="ECO:0000313" key="2">
    <source>
        <dbReference type="EMBL" id="GBF48592.1"/>
    </source>
</evidence>
<reference evidence="2 3" key="1">
    <citation type="submission" date="2018-02" db="EMBL/GenBank/DDBJ databases">
        <title>Novel Leptospira species isolated from soil and water in Japan.</title>
        <authorList>
            <person name="Nakao R."/>
            <person name="Masuzawa T."/>
        </authorList>
    </citation>
    <scope>NUCLEOTIDE SEQUENCE [LARGE SCALE GENOMIC DNA]</scope>
    <source>
        <strain evidence="2 3">YH101</strain>
    </source>
</reference>
<protein>
    <submittedName>
        <fullName evidence="2">Putative transcriptional regulator, MarR family</fullName>
    </submittedName>
</protein>
<evidence type="ECO:0000313" key="3">
    <source>
        <dbReference type="Proteomes" id="UP000245133"/>
    </source>
</evidence>
<dbReference type="InterPro" id="IPR036388">
    <property type="entry name" value="WH-like_DNA-bd_sf"/>
</dbReference>